<evidence type="ECO:0000313" key="2">
    <source>
        <dbReference type="EMBL" id="ERN51637.1"/>
    </source>
</evidence>
<dbReference type="Proteomes" id="UP000017170">
    <property type="component" value="Unassembled WGS sequence"/>
</dbReference>
<protein>
    <recommendedName>
        <fullName evidence="1">RiboL-PSP-HEPN domain-containing protein</fullName>
    </recommendedName>
</protein>
<dbReference type="PATRIC" id="fig|1188261.3.peg.3571"/>
<organism evidence="2 3">
    <name type="scientific">Alkalihalophilus marmarensis DSM 21297</name>
    <dbReference type="NCBI Taxonomy" id="1188261"/>
    <lineage>
        <taxon>Bacteria</taxon>
        <taxon>Bacillati</taxon>
        <taxon>Bacillota</taxon>
        <taxon>Bacilli</taxon>
        <taxon>Bacillales</taxon>
        <taxon>Bacillaceae</taxon>
        <taxon>Alkalihalophilus</taxon>
    </lineage>
</organism>
<dbReference type="RefSeq" id="WP_022629594.1">
    <property type="nucleotide sequence ID" value="NZ_ATAE01000050.1"/>
</dbReference>
<sequence>MNYEELQIKLDKSSSFRKKEIGNLSSQINSVEGEIQRALLRSSFILLYSHFEGFTKESIRLYLKHINSRNIPIKNVGYYLQTLFHTKKIIDVRKSNRKIKYNELITAMLLEDTVLFKVDELDGDIVSTEGNLKFSVIEDLLFLLGFTIDEFNLKSNDKSLRTKEQFINRNIVKVRNQIAHGENIPVTLLQYNEVESFIIDFINTLSEEIAQVCSNKLYLIPDHAS</sequence>
<gene>
    <name evidence="2" type="ORF">A33I_20095</name>
</gene>
<accession>U6SJR9</accession>
<dbReference type="AlphaFoldDB" id="U6SJR9"/>
<dbReference type="EMBL" id="ATAE01000050">
    <property type="protein sequence ID" value="ERN51637.1"/>
    <property type="molecule type" value="Genomic_DNA"/>
</dbReference>
<comment type="caution">
    <text evidence="2">The sequence shown here is derived from an EMBL/GenBank/DDBJ whole genome shotgun (WGS) entry which is preliminary data.</text>
</comment>
<evidence type="ECO:0000259" key="1">
    <source>
        <dbReference type="Pfam" id="PF18735"/>
    </source>
</evidence>
<dbReference type="Pfam" id="PF18735">
    <property type="entry name" value="HEPN_RiboL-PSP"/>
    <property type="match status" value="1"/>
</dbReference>
<evidence type="ECO:0000313" key="3">
    <source>
        <dbReference type="Proteomes" id="UP000017170"/>
    </source>
</evidence>
<proteinExistence type="predicted"/>
<name>U6SJR9_9BACI</name>
<reference evidence="2 3" key="1">
    <citation type="journal article" date="2013" name="Genome Announc.">
        <title>Genome Sequence of the Extreme Obligate Alkaliphile Bacillus marmarensis Strain DSM 21297.</title>
        <authorList>
            <person name="Wernick D.G."/>
            <person name="Choi K.Y."/>
            <person name="Tat C.A."/>
            <person name="Lafontaine Rivera J.G."/>
            <person name="Liao J.C."/>
        </authorList>
    </citation>
    <scope>NUCLEOTIDE SEQUENCE [LARGE SCALE GENOMIC DNA]</scope>
    <source>
        <strain evidence="2 3">DSM 21297</strain>
    </source>
</reference>
<keyword evidence="3" id="KW-1185">Reference proteome</keyword>
<dbReference type="InterPro" id="IPR041519">
    <property type="entry name" value="HEPN_RiboL-PSP"/>
</dbReference>
<feature type="domain" description="RiboL-PSP-HEPN" evidence="1">
    <location>
        <begin position="15"/>
        <end position="210"/>
    </location>
</feature>